<keyword evidence="3" id="KW-1185">Reference proteome</keyword>
<protein>
    <submittedName>
        <fullName evidence="2">Uncharacterized protein</fullName>
    </submittedName>
</protein>
<dbReference type="GeneID" id="70177339"/>
<comment type="caution">
    <text evidence="2">The sequence shown here is derived from an EMBL/GenBank/DDBJ whole genome shotgun (WGS) entry which is preliminary data.</text>
</comment>
<proteinExistence type="predicted"/>
<dbReference type="AlphaFoldDB" id="A0A9P8YBP9"/>
<accession>A0A9P8YBP9</accession>
<sequence>MSIPRRPAIYDGHDGCLVGHDWAEPLSRRGRRHSCEPSEASGGDEAGDDDASIGGFGAGQVEERGGGVSGQREQTAVCSTQSDVVSRLCLRGAAEAGPVVAVRCSPRSGCSGPRGTKKPRLAHLTPFDGEVGGLLLFLQSRVLVRWHCVWDVAFDQQTNGPAAQVEFYAAPRLPAHLPRAGKGNDDDDVCWQVPLCWGRGRTWLVQVGVGCCREWLCPREPTNGS</sequence>
<feature type="region of interest" description="Disordered" evidence="1">
    <location>
        <begin position="27"/>
        <end position="76"/>
    </location>
</feature>
<evidence type="ECO:0000256" key="1">
    <source>
        <dbReference type="SAM" id="MobiDB-lite"/>
    </source>
</evidence>
<dbReference type="EMBL" id="JAGTJQ010000004">
    <property type="protein sequence ID" value="KAH7033173.1"/>
    <property type="molecule type" value="Genomic_DNA"/>
</dbReference>
<reference evidence="2" key="1">
    <citation type="journal article" date="2021" name="Nat. Commun.">
        <title>Genetic determinants of endophytism in the Arabidopsis root mycobiome.</title>
        <authorList>
            <person name="Mesny F."/>
            <person name="Miyauchi S."/>
            <person name="Thiergart T."/>
            <person name="Pickel B."/>
            <person name="Atanasova L."/>
            <person name="Karlsson M."/>
            <person name="Huettel B."/>
            <person name="Barry K.W."/>
            <person name="Haridas S."/>
            <person name="Chen C."/>
            <person name="Bauer D."/>
            <person name="Andreopoulos W."/>
            <person name="Pangilinan J."/>
            <person name="LaButti K."/>
            <person name="Riley R."/>
            <person name="Lipzen A."/>
            <person name="Clum A."/>
            <person name="Drula E."/>
            <person name="Henrissat B."/>
            <person name="Kohler A."/>
            <person name="Grigoriev I.V."/>
            <person name="Martin F.M."/>
            <person name="Hacquard S."/>
        </authorList>
    </citation>
    <scope>NUCLEOTIDE SEQUENCE</scope>
    <source>
        <strain evidence="2">MPI-CAGE-CH-0230</strain>
    </source>
</reference>
<evidence type="ECO:0000313" key="2">
    <source>
        <dbReference type="EMBL" id="KAH7033173.1"/>
    </source>
</evidence>
<name>A0A9P8YBP9_9PEZI</name>
<dbReference type="Proteomes" id="UP000756346">
    <property type="component" value="Unassembled WGS sequence"/>
</dbReference>
<dbReference type="RefSeq" id="XP_046014005.1">
    <property type="nucleotide sequence ID" value="XM_046147793.1"/>
</dbReference>
<gene>
    <name evidence="2" type="ORF">B0I36DRAFT_105803</name>
</gene>
<organism evidence="2 3">
    <name type="scientific">Microdochium trichocladiopsis</name>
    <dbReference type="NCBI Taxonomy" id="1682393"/>
    <lineage>
        <taxon>Eukaryota</taxon>
        <taxon>Fungi</taxon>
        <taxon>Dikarya</taxon>
        <taxon>Ascomycota</taxon>
        <taxon>Pezizomycotina</taxon>
        <taxon>Sordariomycetes</taxon>
        <taxon>Xylariomycetidae</taxon>
        <taxon>Xylariales</taxon>
        <taxon>Microdochiaceae</taxon>
        <taxon>Microdochium</taxon>
    </lineage>
</organism>
<evidence type="ECO:0000313" key="3">
    <source>
        <dbReference type="Proteomes" id="UP000756346"/>
    </source>
</evidence>